<keyword evidence="6" id="KW-0805">Transcription regulation</keyword>
<dbReference type="Gene3D" id="3.30.160.60">
    <property type="entry name" value="Classic Zinc Finger"/>
    <property type="match status" value="1"/>
</dbReference>
<dbReference type="EMBL" id="JBFOLK010000009">
    <property type="protein sequence ID" value="KAL2487335.1"/>
    <property type="molecule type" value="Genomic_DNA"/>
</dbReference>
<evidence type="ECO:0000256" key="2">
    <source>
        <dbReference type="ARBA" id="ARBA00022723"/>
    </source>
</evidence>
<dbReference type="GO" id="GO:0008270">
    <property type="term" value="F:zinc ion binding"/>
    <property type="evidence" value="ECO:0007669"/>
    <property type="project" value="UniProtKB-KW"/>
</dbReference>
<keyword evidence="8" id="KW-0539">Nucleus</keyword>
<gene>
    <name evidence="12" type="ORF">Adt_32091</name>
</gene>
<keyword evidence="13" id="KW-1185">Reference proteome</keyword>
<evidence type="ECO:0000259" key="11">
    <source>
        <dbReference type="PROSITE" id="PS50157"/>
    </source>
</evidence>
<evidence type="ECO:0000256" key="7">
    <source>
        <dbReference type="ARBA" id="ARBA00023163"/>
    </source>
</evidence>
<feature type="region of interest" description="Disordered" evidence="10">
    <location>
        <begin position="1"/>
        <end position="35"/>
    </location>
</feature>
<evidence type="ECO:0000256" key="9">
    <source>
        <dbReference type="PROSITE-ProRule" id="PRU00042"/>
    </source>
</evidence>
<evidence type="ECO:0000256" key="4">
    <source>
        <dbReference type="ARBA" id="ARBA00022771"/>
    </source>
</evidence>
<keyword evidence="7" id="KW-0804">Transcription</keyword>
<dbReference type="AlphaFoldDB" id="A0ABD1RFY9"/>
<dbReference type="InterPro" id="IPR013087">
    <property type="entry name" value="Znf_C2H2_type"/>
</dbReference>
<dbReference type="SUPFAM" id="SSF57667">
    <property type="entry name" value="beta-beta-alpha zinc fingers"/>
    <property type="match status" value="1"/>
</dbReference>
<proteinExistence type="predicted"/>
<dbReference type="InterPro" id="IPR036236">
    <property type="entry name" value="Znf_C2H2_sf"/>
</dbReference>
<dbReference type="Proteomes" id="UP001604336">
    <property type="component" value="Unassembled WGS sequence"/>
</dbReference>
<keyword evidence="3" id="KW-0677">Repeat</keyword>
<dbReference type="GO" id="GO:0005634">
    <property type="term" value="C:nucleus"/>
    <property type="evidence" value="ECO:0007669"/>
    <property type="project" value="UniProtKB-SubCell"/>
</dbReference>
<feature type="domain" description="C2H2-type" evidence="11">
    <location>
        <begin position="103"/>
        <end position="130"/>
    </location>
</feature>
<reference evidence="13" key="1">
    <citation type="submission" date="2024-07" db="EMBL/GenBank/DDBJ databases">
        <title>Two chromosome-level genome assemblies of Korean endemic species Abeliophyllum distichum and Forsythia ovata (Oleaceae).</title>
        <authorList>
            <person name="Jang H."/>
        </authorList>
    </citation>
    <scope>NUCLEOTIDE SEQUENCE [LARGE SCALE GENOMIC DNA]</scope>
</reference>
<dbReference type="Pfam" id="PF13912">
    <property type="entry name" value="zf-C2H2_6"/>
    <property type="match status" value="2"/>
</dbReference>
<dbReference type="PROSITE" id="PS50157">
    <property type="entry name" value="ZINC_FINGER_C2H2_2"/>
    <property type="match status" value="2"/>
</dbReference>
<feature type="domain" description="C2H2-type" evidence="11">
    <location>
        <begin position="156"/>
        <end position="178"/>
    </location>
</feature>
<sequence length="235" mass="25403">MLIKGKRTKRQRPISQLSLTMATSSSSTAEVSSGGGFGSVSDISGCSSDHLALVVLPPSSGGFTTTTDDEDEEEDMANCLMLLAKGKSQKPSEPPAGTRSNVYQCKTCNRCFPSFQALGGHRASHKKSSKTAILEENGLQVSDDHGKNLSLHSRIHECSICGAEFTSGQALGGHMRRHRPMPNHDRDSLNAKKSRKPLSLDLNLPAAPEDDDDDHREYSKFSFVFSASPLVDCHN</sequence>
<evidence type="ECO:0000256" key="3">
    <source>
        <dbReference type="ARBA" id="ARBA00022737"/>
    </source>
</evidence>
<keyword evidence="2" id="KW-0479">Metal-binding</keyword>
<dbReference type="SMART" id="SM00355">
    <property type="entry name" value="ZnF_C2H2"/>
    <property type="match status" value="2"/>
</dbReference>
<dbReference type="PANTHER" id="PTHR26374">
    <property type="entry name" value="ZINC FINGER PROTEIN ZAT5"/>
    <property type="match status" value="1"/>
</dbReference>
<dbReference type="PANTHER" id="PTHR26374:SF456">
    <property type="entry name" value="ZINC FINGER PROTEIN ZAT5-LIKE"/>
    <property type="match status" value="1"/>
</dbReference>
<evidence type="ECO:0000256" key="10">
    <source>
        <dbReference type="SAM" id="MobiDB-lite"/>
    </source>
</evidence>
<keyword evidence="4 9" id="KW-0863">Zinc-finger</keyword>
<keyword evidence="5" id="KW-0862">Zinc</keyword>
<evidence type="ECO:0000256" key="1">
    <source>
        <dbReference type="ARBA" id="ARBA00004123"/>
    </source>
</evidence>
<feature type="region of interest" description="Disordered" evidence="10">
    <location>
        <begin position="172"/>
        <end position="215"/>
    </location>
</feature>
<name>A0ABD1RFY9_9LAMI</name>
<accession>A0ABD1RFY9</accession>
<evidence type="ECO:0000313" key="13">
    <source>
        <dbReference type="Proteomes" id="UP001604336"/>
    </source>
</evidence>
<evidence type="ECO:0000313" key="12">
    <source>
        <dbReference type="EMBL" id="KAL2487335.1"/>
    </source>
</evidence>
<evidence type="ECO:0000256" key="6">
    <source>
        <dbReference type="ARBA" id="ARBA00023015"/>
    </source>
</evidence>
<feature type="compositionally biased region" description="Low complexity" evidence="10">
    <location>
        <begin position="15"/>
        <end position="32"/>
    </location>
</feature>
<feature type="compositionally biased region" description="Basic residues" evidence="10">
    <location>
        <begin position="1"/>
        <end position="12"/>
    </location>
</feature>
<evidence type="ECO:0000256" key="8">
    <source>
        <dbReference type="ARBA" id="ARBA00023242"/>
    </source>
</evidence>
<comment type="subcellular location">
    <subcellularLocation>
        <location evidence="1">Nucleus</location>
    </subcellularLocation>
</comment>
<comment type="caution">
    <text evidence="12">The sequence shown here is derived from an EMBL/GenBank/DDBJ whole genome shotgun (WGS) entry which is preliminary data.</text>
</comment>
<protein>
    <submittedName>
        <fullName evidence="12">Zinc finger protein ZAT5</fullName>
    </submittedName>
</protein>
<organism evidence="12 13">
    <name type="scientific">Abeliophyllum distichum</name>
    <dbReference type="NCBI Taxonomy" id="126358"/>
    <lineage>
        <taxon>Eukaryota</taxon>
        <taxon>Viridiplantae</taxon>
        <taxon>Streptophyta</taxon>
        <taxon>Embryophyta</taxon>
        <taxon>Tracheophyta</taxon>
        <taxon>Spermatophyta</taxon>
        <taxon>Magnoliopsida</taxon>
        <taxon>eudicotyledons</taxon>
        <taxon>Gunneridae</taxon>
        <taxon>Pentapetalae</taxon>
        <taxon>asterids</taxon>
        <taxon>lamiids</taxon>
        <taxon>Lamiales</taxon>
        <taxon>Oleaceae</taxon>
        <taxon>Forsythieae</taxon>
        <taxon>Abeliophyllum</taxon>
    </lineage>
</organism>
<dbReference type="PROSITE" id="PS00028">
    <property type="entry name" value="ZINC_FINGER_C2H2_1"/>
    <property type="match status" value="2"/>
</dbReference>
<evidence type="ECO:0000256" key="5">
    <source>
        <dbReference type="ARBA" id="ARBA00022833"/>
    </source>
</evidence>